<protein>
    <submittedName>
        <fullName evidence="1">Uncharacterized protein</fullName>
    </submittedName>
</protein>
<keyword evidence="2" id="KW-1185">Reference proteome</keyword>
<name>A0A9X3CAM2_9FLAO</name>
<evidence type="ECO:0000313" key="1">
    <source>
        <dbReference type="EMBL" id="MCV9934679.1"/>
    </source>
</evidence>
<dbReference type="EMBL" id="JAOZEV010000037">
    <property type="protein sequence ID" value="MCV9934679.1"/>
    <property type="molecule type" value="Genomic_DNA"/>
</dbReference>
<reference evidence="1" key="1">
    <citation type="submission" date="2022-10" db="EMBL/GenBank/DDBJ databases">
        <title>Two novel species of Flavobacterium.</title>
        <authorList>
            <person name="Liu Q."/>
            <person name="Xin Y.-H."/>
        </authorList>
    </citation>
    <scope>NUCLEOTIDE SEQUENCE</scope>
    <source>
        <strain evidence="1">LS1R47</strain>
    </source>
</reference>
<comment type="caution">
    <text evidence="1">The sequence shown here is derived from an EMBL/GenBank/DDBJ whole genome shotgun (WGS) entry which is preliminary data.</text>
</comment>
<dbReference type="Proteomes" id="UP001151133">
    <property type="component" value="Unassembled WGS sequence"/>
</dbReference>
<gene>
    <name evidence="1" type="ORF">OIU80_20555</name>
</gene>
<dbReference type="AlphaFoldDB" id="A0A9X3CAM2"/>
<organism evidence="1 2">
    <name type="scientific">Flavobacterium frigoritolerans</name>
    <dbReference type="NCBI Taxonomy" id="2987686"/>
    <lineage>
        <taxon>Bacteria</taxon>
        <taxon>Pseudomonadati</taxon>
        <taxon>Bacteroidota</taxon>
        <taxon>Flavobacteriia</taxon>
        <taxon>Flavobacteriales</taxon>
        <taxon>Flavobacteriaceae</taxon>
        <taxon>Flavobacterium</taxon>
    </lineage>
</organism>
<sequence length="85" mass="10022">MISKKEKRLLIEILGRQYTPKVMPYLKKKGLKNEKGKPFYVESIRMITNGFRENELVELAIMQLVNKTILEKKAMALKRKKLSKK</sequence>
<proteinExistence type="predicted"/>
<dbReference type="RefSeq" id="WP_264288842.1">
    <property type="nucleotide sequence ID" value="NZ_JAOZEV010000037.1"/>
</dbReference>
<accession>A0A9X3CAM2</accession>
<evidence type="ECO:0000313" key="2">
    <source>
        <dbReference type="Proteomes" id="UP001151133"/>
    </source>
</evidence>